<feature type="non-terminal residue" evidence="1">
    <location>
        <position position="1"/>
    </location>
</feature>
<proteinExistence type="predicted"/>
<dbReference type="GO" id="GO:0006106">
    <property type="term" value="P:fumarate metabolic process"/>
    <property type="evidence" value="ECO:0007669"/>
    <property type="project" value="InterPro"/>
</dbReference>
<sequence length="57" mass="6303">YMWDAIRVKYGIERVVGSLPRMYQLAQGGTAVGTGLNTKKGYASIDFCFMWGPPLST</sequence>
<keyword evidence="2" id="KW-1185">Reference proteome</keyword>
<evidence type="ECO:0000313" key="2">
    <source>
        <dbReference type="Proteomes" id="UP000652761"/>
    </source>
</evidence>
<accession>A0A843W0B6</accession>
<dbReference type="EMBL" id="NMUH01002097">
    <property type="protein sequence ID" value="MQL97773.1"/>
    <property type="molecule type" value="Genomic_DNA"/>
</dbReference>
<dbReference type="Proteomes" id="UP000652761">
    <property type="component" value="Unassembled WGS sequence"/>
</dbReference>
<reference evidence="1" key="1">
    <citation type="submission" date="2017-07" db="EMBL/GenBank/DDBJ databases">
        <title>Taro Niue Genome Assembly and Annotation.</title>
        <authorList>
            <person name="Atibalentja N."/>
            <person name="Keating K."/>
            <person name="Fields C.J."/>
        </authorList>
    </citation>
    <scope>NUCLEOTIDE SEQUENCE</scope>
    <source>
        <strain evidence="1">Niue_2</strain>
        <tissue evidence="1">Leaf</tissue>
    </source>
</reference>
<dbReference type="GO" id="GO:0006108">
    <property type="term" value="P:malate metabolic process"/>
    <property type="evidence" value="ECO:0007669"/>
    <property type="project" value="TreeGrafter"/>
</dbReference>
<dbReference type="PANTHER" id="PTHR11444:SF1">
    <property type="entry name" value="FUMARATE HYDRATASE, MITOCHONDRIAL"/>
    <property type="match status" value="1"/>
</dbReference>
<organism evidence="1 2">
    <name type="scientific">Colocasia esculenta</name>
    <name type="common">Wild taro</name>
    <name type="synonym">Arum esculentum</name>
    <dbReference type="NCBI Taxonomy" id="4460"/>
    <lineage>
        <taxon>Eukaryota</taxon>
        <taxon>Viridiplantae</taxon>
        <taxon>Streptophyta</taxon>
        <taxon>Embryophyta</taxon>
        <taxon>Tracheophyta</taxon>
        <taxon>Spermatophyta</taxon>
        <taxon>Magnoliopsida</taxon>
        <taxon>Liliopsida</taxon>
        <taxon>Araceae</taxon>
        <taxon>Aroideae</taxon>
        <taxon>Colocasieae</taxon>
        <taxon>Colocasia</taxon>
    </lineage>
</organism>
<gene>
    <name evidence="1" type="ORF">Taro_030471</name>
</gene>
<dbReference type="SUPFAM" id="SSF48557">
    <property type="entry name" value="L-aspartase-like"/>
    <property type="match status" value="1"/>
</dbReference>
<protein>
    <submittedName>
        <fullName evidence="1">Uncharacterized protein</fullName>
    </submittedName>
</protein>
<comment type="caution">
    <text evidence="1">The sequence shown here is derived from an EMBL/GenBank/DDBJ whole genome shotgun (WGS) entry which is preliminary data.</text>
</comment>
<dbReference type="AlphaFoldDB" id="A0A843W0B6"/>
<dbReference type="InterPro" id="IPR005677">
    <property type="entry name" value="Fum_hydII"/>
</dbReference>
<dbReference type="GO" id="GO:0005739">
    <property type="term" value="C:mitochondrion"/>
    <property type="evidence" value="ECO:0007669"/>
    <property type="project" value="TreeGrafter"/>
</dbReference>
<dbReference type="GO" id="GO:0004333">
    <property type="term" value="F:fumarate hydratase activity"/>
    <property type="evidence" value="ECO:0007669"/>
    <property type="project" value="InterPro"/>
</dbReference>
<dbReference type="InterPro" id="IPR008948">
    <property type="entry name" value="L-Aspartase-like"/>
</dbReference>
<dbReference type="GO" id="GO:0006099">
    <property type="term" value="P:tricarboxylic acid cycle"/>
    <property type="evidence" value="ECO:0007669"/>
    <property type="project" value="TreeGrafter"/>
</dbReference>
<dbReference type="PANTHER" id="PTHR11444">
    <property type="entry name" value="ASPARTATEAMMONIA/ARGININOSUCCINATE/ADENYLOSUCCINATE LYASE"/>
    <property type="match status" value="1"/>
</dbReference>
<evidence type="ECO:0000313" key="1">
    <source>
        <dbReference type="EMBL" id="MQL97773.1"/>
    </source>
</evidence>
<dbReference type="Gene3D" id="1.20.200.10">
    <property type="entry name" value="Fumarase/aspartase (Central domain)"/>
    <property type="match status" value="1"/>
</dbReference>
<name>A0A843W0B6_COLES</name>
<dbReference type="OrthoDB" id="1726357at2759"/>